<dbReference type="NCBIfam" id="TIGR02683">
    <property type="entry name" value="upstrm_HI1419"/>
    <property type="match status" value="1"/>
</dbReference>
<name>A0A9Q4KMC7_9BACT</name>
<organism evidence="1 2">
    <name type="scientific">Campylobacter ureolyticus</name>
    <dbReference type="NCBI Taxonomy" id="827"/>
    <lineage>
        <taxon>Bacteria</taxon>
        <taxon>Pseudomonadati</taxon>
        <taxon>Campylobacterota</taxon>
        <taxon>Epsilonproteobacteria</taxon>
        <taxon>Campylobacterales</taxon>
        <taxon>Campylobacteraceae</taxon>
        <taxon>Campylobacter</taxon>
    </lineage>
</organism>
<dbReference type="Gene3D" id="3.30.2310.20">
    <property type="entry name" value="RelE-like"/>
    <property type="match status" value="1"/>
</dbReference>
<proteinExistence type="predicted"/>
<dbReference type="SUPFAM" id="SSF143011">
    <property type="entry name" value="RelE-like"/>
    <property type="match status" value="1"/>
</dbReference>
<dbReference type="Pfam" id="PF05973">
    <property type="entry name" value="Gp49"/>
    <property type="match status" value="1"/>
</dbReference>
<gene>
    <name evidence="1" type="ORF">O6B32_01755</name>
</gene>
<comment type="caution">
    <text evidence="1">The sequence shown here is derived from an EMBL/GenBank/DDBJ whole genome shotgun (WGS) entry which is preliminary data.</text>
</comment>
<dbReference type="InterPro" id="IPR014056">
    <property type="entry name" value="TypeIITA-like_toxin_pred"/>
</dbReference>
<sequence>MQIKYTKEFEKWYSKLSDYKVKASILRRLDRIKSDNHFGDIKNIDINLYELRFFISSGIRVYFTLKNDVLIILLCGGDKSSQSKDIQKAKNILKDLKDD</sequence>
<evidence type="ECO:0000313" key="1">
    <source>
        <dbReference type="EMBL" id="MCZ6159208.1"/>
    </source>
</evidence>
<dbReference type="InterPro" id="IPR035093">
    <property type="entry name" value="RelE/ParE_toxin_dom_sf"/>
</dbReference>
<dbReference type="InterPro" id="IPR009241">
    <property type="entry name" value="HigB-like"/>
</dbReference>
<protein>
    <submittedName>
        <fullName evidence="1">Type II toxin-antitoxin system RelE/ParE family toxin</fullName>
    </submittedName>
</protein>
<dbReference type="PIRSF" id="PIRSF028744">
    <property type="entry name" value="Addict_mod_HI1419"/>
    <property type="match status" value="1"/>
</dbReference>
<dbReference type="PANTHER" id="PTHR41791">
    <property type="entry name" value="SSL7039 PROTEIN"/>
    <property type="match status" value="1"/>
</dbReference>
<dbReference type="PANTHER" id="PTHR41791:SF1">
    <property type="entry name" value="SSL7039 PROTEIN"/>
    <property type="match status" value="1"/>
</dbReference>
<dbReference type="EMBL" id="JAPXGO010000001">
    <property type="protein sequence ID" value="MCZ6159208.1"/>
    <property type="molecule type" value="Genomic_DNA"/>
</dbReference>
<dbReference type="RefSeq" id="WP_269483761.1">
    <property type="nucleotide sequence ID" value="NZ_JAPXGK010000003.1"/>
</dbReference>
<reference evidence="1" key="1">
    <citation type="submission" date="2022-12" db="EMBL/GenBank/DDBJ databases">
        <title>Species Delineation and Comparative Genomics within the Campylobacter ureolyticus Complex.</title>
        <authorList>
            <person name="Maki J."/>
            <person name="Howard M."/>
            <person name="Connelly S."/>
            <person name="Hardy D.J."/>
            <person name="Cameron A."/>
        </authorList>
    </citation>
    <scope>NUCLEOTIDE SEQUENCE</scope>
    <source>
        <strain evidence="1">URMC_787</strain>
    </source>
</reference>
<dbReference type="Proteomes" id="UP001075225">
    <property type="component" value="Unassembled WGS sequence"/>
</dbReference>
<accession>A0A9Q4KMC7</accession>
<evidence type="ECO:0000313" key="2">
    <source>
        <dbReference type="Proteomes" id="UP001075225"/>
    </source>
</evidence>
<dbReference type="AlphaFoldDB" id="A0A9Q4KMC7"/>